<evidence type="ECO:0000256" key="2">
    <source>
        <dbReference type="ARBA" id="ARBA00011881"/>
    </source>
</evidence>
<dbReference type="InterPro" id="IPR036291">
    <property type="entry name" value="NAD(P)-bd_dom_sf"/>
</dbReference>
<dbReference type="PANTHER" id="PTHR44252">
    <property type="entry name" value="D-ERYTHRULOSE REDUCTASE"/>
    <property type="match status" value="1"/>
</dbReference>
<dbReference type="SUPFAM" id="SSF51735">
    <property type="entry name" value="NAD(P)-binding Rossmann-fold domains"/>
    <property type="match status" value="2"/>
</dbReference>
<keyword evidence="6" id="KW-1185">Reference proteome</keyword>
<dbReference type="PANTHER" id="PTHR44252:SF3">
    <property type="entry name" value="D-ERYTHRULOSE REDUCTASE-RELATED"/>
    <property type="match status" value="1"/>
</dbReference>
<keyword evidence="3" id="KW-0521">NADP</keyword>
<dbReference type="PRINTS" id="PR00080">
    <property type="entry name" value="SDRFAMILY"/>
</dbReference>
<gene>
    <name evidence="5" type="ORF">RIMI_LOCUS16656612</name>
</gene>
<dbReference type="PROSITE" id="PS00061">
    <property type="entry name" value="ADH_SHORT"/>
    <property type="match status" value="1"/>
</dbReference>
<evidence type="ECO:0000256" key="4">
    <source>
        <dbReference type="ARBA" id="ARBA00023002"/>
    </source>
</evidence>
<sequence length="536" mass="58470">MTEYDDKEHIKGPRHRWSLESCLCDSSPATTLRFTYDHGQVISLVVIVEVDEVVHSILFLLSDKSTMITGSCLPVDGGYLRVHIPLELGYVHTVRIWLRIRSGLAAADSKQCSIRFTVPCKPMENQIRCAHEHDKTLFSSTKTLIKELETKLAGFDEGLVLPFKNKLKDTLDKYEIEITQRKRKKFQRDKADFEQGFLFLGADPLSLVGAVVGSIKEHYRFPPPPGVTAAPELTIDVPPILQGAGGEELRPCLTFCRVDIFVRSLVNKHPRCVPGAPAAPCPRRPRLLIPTSMDISFTGHRALVTGAGKGIGRAAVKALRAAGAEVIALSRSLEDLESLTSECPGVETVCVDLGDWSATEAALTNLQAVDLLVNNAGVALLQPFLEITPEAIDRSFDVNVRAAILVSQTVARQMIKRGMGGAIVNVSSQASQVALQNHSVYCATKGALDMLTKVMALELGPKKIRVNCVNPTVVMTDMGRANWSDPQKAAPMLNRIPLGRFAEVDEVVHSILFLLSDKSTMITGSCLPVDGGYLVT</sequence>
<dbReference type="Pfam" id="PF13561">
    <property type="entry name" value="adh_short_C2"/>
    <property type="match status" value="1"/>
</dbReference>
<evidence type="ECO:0008006" key="7">
    <source>
        <dbReference type="Google" id="ProtNLM"/>
    </source>
</evidence>
<evidence type="ECO:0000313" key="6">
    <source>
        <dbReference type="Proteomes" id="UP001176940"/>
    </source>
</evidence>
<accession>A0ABN9M844</accession>
<keyword evidence="4" id="KW-0560">Oxidoreductase</keyword>
<protein>
    <recommendedName>
        <fullName evidence="7">L-xylulose reductase</fullName>
    </recommendedName>
</protein>
<evidence type="ECO:0000256" key="1">
    <source>
        <dbReference type="ARBA" id="ARBA00006484"/>
    </source>
</evidence>
<dbReference type="InterPro" id="IPR051737">
    <property type="entry name" value="L-xylulose/Carbonyl_redctase"/>
</dbReference>
<dbReference type="InterPro" id="IPR002347">
    <property type="entry name" value="SDR_fam"/>
</dbReference>
<comment type="similarity">
    <text evidence="1">Belongs to the short-chain dehydrogenases/reductases (SDR) family.</text>
</comment>
<dbReference type="PRINTS" id="PR00081">
    <property type="entry name" value="GDHRDH"/>
</dbReference>
<reference evidence="5" key="1">
    <citation type="submission" date="2023-07" db="EMBL/GenBank/DDBJ databases">
        <authorList>
            <person name="Stuckert A."/>
        </authorList>
    </citation>
    <scope>NUCLEOTIDE SEQUENCE</scope>
</reference>
<evidence type="ECO:0000256" key="3">
    <source>
        <dbReference type="ARBA" id="ARBA00022857"/>
    </source>
</evidence>
<organism evidence="5 6">
    <name type="scientific">Ranitomeya imitator</name>
    <name type="common">mimic poison frog</name>
    <dbReference type="NCBI Taxonomy" id="111125"/>
    <lineage>
        <taxon>Eukaryota</taxon>
        <taxon>Metazoa</taxon>
        <taxon>Chordata</taxon>
        <taxon>Craniata</taxon>
        <taxon>Vertebrata</taxon>
        <taxon>Euteleostomi</taxon>
        <taxon>Amphibia</taxon>
        <taxon>Batrachia</taxon>
        <taxon>Anura</taxon>
        <taxon>Neobatrachia</taxon>
        <taxon>Hyloidea</taxon>
        <taxon>Dendrobatidae</taxon>
        <taxon>Dendrobatinae</taxon>
        <taxon>Ranitomeya</taxon>
    </lineage>
</organism>
<comment type="subunit">
    <text evidence="2">Homotetramer.</text>
</comment>
<dbReference type="EMBL" id="CAUEEQ010046954">
    <property type="protein sequence ID" value="CAJ0958984.1"/>
    <property type="molecule type" value="Genomic_DNA"/>
</dbReference>
<dbReference type="InterPro" id="IPR020904">
    <property type="entry name" value="Sc_DH/Rdtase_CS"/>
</dbReference>
<name>A0ABN9M844_9NEOB</name>
<dbReference type="Gene3D" id="3.40.50.720">
    <property type="entry name" value="NAD(P)-binding Rossmann-like Domain"/>
    <property type="match status" value="2"/>
</dbReference>
<proteinExistence type="inferred from homology"/>
<dbReference type="CDD" id="cd05351">
    <property type="entry name" value="XR_like_SDR_c"/>
    <property type="match status" value="1"/>
</dbReference>
<comment type="caution">
    <text evidence="5">The sequence shown here is derived from an EMBL/GenBank/DDBJ whole genome shotgun (WGS) entry which is preliminary data.</text>
</comment>
<evidence type="ECO:0000313" key="5">
    <source>
        <dbReference type="EMBL" id="CAJ0958984.1"/>
    </source>
</evidence>
<dbReference type="Proteomes" id="UP001176940">
    <property type="component" value="Unassembled WGS sequence"/>
</dbReference>